<feature type="coiled-coil region" evidence="1">
    <location>
        <begin position="296"/>
        <end position="325"/>
    </location>
</feature>
<evidence type="ECO:0000256" key="2">
    <source>
        <dbReference type="SAM" id="Phobius"/>
    </source>
</evidence>
<evidence type="ECO:0000256" key="1">
    <source>
        <dbReference type="SAM" id="Coils"/>
    </source>
</evidence>
<keyword evidence="2" id="KW-0472">Membrane</keyword>
<keyword evidence="2" id="KW-0812">Transmembrane</keyword>
<gene>
    <name evidence="3" type="ORF">SFLOR_v1c08190</name>
</gene>
<feature type="transmembrane region" description="Helical" evidence="2">
    <location>
        <begin position="241"/>
        <end position="264"/>
    </location>
</feature>
<feature type="transmembrane region" description="Helical" evidence="2">
    <location>
        <begin position="174"/>
        <end position="197"/>
    </location>
</feature>
<organism evidence="3 4">
    <name type="scientific">Spiroplasma floricola 23-6</name>
    <dbReference type="NCBI Taxonomy" id="1336749"/>
    <lineage>
        <taxon>Bacteria</taxon>
        <taxon>Bacillati</taxon>
        <taxon>Mycoplasmatota</taxon>
        <taxon>Mollicutes</taxon>
        <taxon>Entomoplasmatales</taxon>
        <taxon>Spiroplasmataceae</taxon>
        <taxon>Spiroplasma</taxon>
    </lineage>
</organism>
<sequence>MKSTNWNVFKIIFSMQASNYKKDLFVIFSGWIITTLTLLIWLAFKNAGTGADDKGLRVDDFIVASAIGMSIIRNCLYNFVKTLFDFKSTLFFEKLFSTSISKTFVFFIIVLFNQIMNILVAIFMFAISMIFVEQRALLANINWLIFLLGFFLMAISSNLLALIIVFIIKKLEWALVIANVFYFLPVFLLGLGIPWSLLESNKPIMIIGFFLPQRYFLNIMASGWVGDIHMEINQFGYGGNYWIAYIVSFAIIAILTIWIIYIFIRKFEYENKKFHRYHSTMKHMAIIYSIKKANSIEELNEIMKVKELTQENKQKRKNLRRKNKYGKKE</sequence>
<feature type="transmembrane region" description="Helical" evidence="2">
    <location>
        <begin position="144"/>
        <end position="168"/>
    </location>
</feature>
<keyword evidence="4" id="KW-1185">Reference proteome</keyword>
<dbReference type="EMBL" id="CP025057">
    <property type="protein sequence ID" value="AUB31867.1"/>
    <property type="molecule type" value="Genomic_DNA"/>
</dbReference>
<dbReference type="RefSeq" id="WP_100916829.1">
    <property type="nucleotide sequence ID" value="NZ_CP025057.1"/>
</dbReference>
<keyword evidence="2" id="KW-1133">Transmembrane helix</keyword>
<reference evidence="3 4" key="1">
    <citation type="submission" date="2017-12" db="EMBL/GenBank/DDBJ databases">
        <title>Complete genome sequence of Spiroplasma floricola 23-6 (ATCC 29989).</title>
        <authorList>
            <person name="Tsai Y.-M."/>
            <person name="Wu P.-S."/>
            <person name="Lo W.-S."/>
            <person name="Kuo C.-H."/>
        </authorList>
    </citation>
    <scope>NUCLEOTIDE SEQUENCE [LARGE SCALE GENOMIC DNA]</scope>
    <source>
        <strain evidence="3 4">23-6</strain>
    </source>
</reference>
<name>A0A2K8SEI0_9MOLU</name>
<dbReference type="KEGG" id="sfz:SFLOR_v1c08190"/>
<protein>
    <submittedName>
        <fullName evidence="3">ABC transporter permease</fullName>
    </submittedName>
</protein>
<feature type="transmembrane region" description="Helical" evidence="2">
    <location>
        <begin position="104"/>
        <end position="132"/>
    </location>
</feature>
<keyword evidence="1" id="KW-0175">Coiled coil</keyword>
<feature type="transmembrane region" description="Helical" evidence="2">
    <location>
        <begin position="24"/>
        <end position="44"/>
    </location>
</feature>
<dbReference type="OrthoDB" id="391926at2"/>
<evidence type="ECO:0000313" key="3">
    <source>
        <dbReference type="EMBL" id="AUB31867.1"/>
    </source>
</evidence>
<proteinExistence type="predicted"/>
<dbReference type="Proteomes" id="UP000231823">
    <property type="component" value="Chromosome"/>
</dbReference>
<evidence type="ECO:0000313" key="4">
    <source>
        <dbReference type="Proteomes" id="UP000231823"/>
    </source>
</evidence>
<accession>A0A2K8SEI0</accession>
<dbReference type="AlphaFoldDB" id="A0A2K8SEI0"/>